<protein>
    <submittedName>
        <fullName evidence="2">Uncharacterized protein</fullName>
    </submittedName>
</protein>
<dbReference type="AlphaFoldDB" id="A0A7C9B1X8"/>
<feature type="signal peptide" evidence="1">
    <location>
        <begin position="1"/>
        <end position="31"/>
    </location>
</feature>
<reference evidence="2" key="1">
    <citation type="journal article" date="2013" name="J. Plant Res.">
        <title>Effect of fungi and light on seed germination of three Opuntia species from semiarid lands of central Mexico.</title>
        <authorList>
            <person name="Delgado-Sanchez P."/>
            <person name="Jimenez-Bremont J.F."/>
            <person name="Guerrero-Gonzalez Mde L."/>
            <person name="Flores J."/>
        </authorList>
    </citation>
    <scope>NUCLEOTIDE SEQUENCE</scope>
    <source>
        <tissue evidence="2">Cladode</tissue>
    </source>
</reference>
<proteinExistence type="predicted"/>
<accession>A0A7C9B1X8</accession>
<evidence type="ECO:0000256" key="1">
    <source>
        <dbReference type="SAM" id="SignalP"/>
    </source>
</evidence>
<organism evidence="2">
    <name type="scientific">Opuntia streptacantha</name>
    <name type="common">Prickly pear cactus</name>
    <name type="synonym">Opuntia cardona</name>
    <dbReference type="NCBI Taxonomy" id="393608"/>
    <lineage>
        <taxon>Eukaryota</taxon>
        <taxon>Viridiplantae</taxon>
        <taxon>Streptophyta</taxon>
        <taxon>Embryophyta</taxon>
        <taxon>Tracheophyta</taxon>
        <taxon>Spermatophyta</taxon>
        <taxon>Magnoliopsida</taxon>
        <taxon>eudicotyledons</taxon>
        <taxon>Gunneridae</taxon>
        <taxon>Pentapetalae</taxon>
        <taxon>Caryophyllales</taxon>
        <taxon>Cactineae</taxon>
        <taxon>Cactaceae</taxon>
        <taxon>Opuntioideae</taxon>
        <taxon>Opuntia</taxon>
    </lineage>
</organism>
<dbReference type="EMBL" id="GISG01281909">
    <property type="protein sequence ID" value="MBA4678975.1"/>
    <property type="molecule type" value="Transcribed_RNA"/>
</dbReference>
<name>A0A7C9B1X8_OPUST</name>
<feature type="chain" id="PRO_5027995769" evidence="1">
    <location>
        <begin position="32"/>
        <end position="106"/>
    </location>
</feature>
<evidence type="ECO:0000313" key="2">
    <source>
        <dbReference type="EMBL" id="MBA4678975.1"/>
    </source>
</evidence>
<sequence>MGFGGFLSLSLSQMLLKLLHWILDYFDCGSSSFILDNGKNVRITHEDVHLTLELPLGVRNVNELILAVSTMMTVQSTALCWQNLDRIGILVQLEVHLLLLKCRQSF</sequence>
<keyword evidence="1" id="KW-0732">Signal</keyword>
<reference evidence="2" key="2">
    <citation type="submission" date="2020-07" db="EMBL/GenBank/DDBJ databases">
        <authorList>
            <person name="Vera ALvarez R."/>
            <person name="Arias-Moreno D.M."/>
            <person name="Jimenez-Jacinto V."/>
            <person name="Jimenez-Bremont J.F."/>
            <person name="Swaminathan K."/>
            <person name="Moose S.P."/>
            <person name="Guerrero-Gonzalez M.L."/>
            <person name="Marino-Ramirez L."/>
            <person name="Landsman D."/>
            <person name="Rodriguez-Kessler M."/>
            <person name="Delgado-Sanchez P."/>
        </authorList>
    </citation>
    <scope>NUCLEOTIDE SEQUENCE</scope>
    <source>
        <tissue evidence="2">Cladode</tissue>
    </source>
</reference>